<dbReference type="InterPro" id="IPR010994">
    <property type="entry name" value="RuvA_2-like"/>
</dbReference>
<dbReference type="AlphaFoldDB" id="A0A8J7CBH7"/>
<dbReference type="PANTHER" id="PTHR30562">
    <property type="entry name" value="UVRC/OXIDOREDUCTASE"/>
    <property type="match status" value="1"/>
</dbReference>
<keyword evidence="5 7" id="KW-0234">DNA repair</keyword>
<dbReference type="Gene3D" id="1.10.150.20">
    <property type="entry name" value="5' to 3' exonuclease, C-terminal subdomain"/>
    <property type="match status" value="1"/>
</dbReference>
<dbReference type="InterPro" id="IPR000305">
    <property type="entry name" value="GIY-YIG_endonuc"/>
</dbReference>
<keyword evidence="6 7" id="KW-0742">SOS response</keyword>
<keyword evidence="2 7" id="KW-0227">DNA damage</keyword>
<dbReference type="SUPFAM" id="SSF46600">
    <property type="entry name" value="C-terminal UvrC-binding domain of UvrB"/>
    <property type="match status" value="1"/>
</dbReference>
<dbReference type="GO" id="GO:0005737">
    <property type="term" value="C:cytoplasm"/>
    <property type="evidence" value="ECO:0007669"/>
    <property type="project" value="UniProtKB-SubCell"/>
</dbReference>
<dbReference type="NCBIfam" id="NF001824">
    <property type="entry name" value="PRK00558.1-5"/>
    <property type="match status" value="1"/>
</dbReference>
<dbReference type="FunFam" id="3.40.1440.10:FF:000001">
    <property type="entry name" value="UvrABC system protein C"/>
    <property type="match status" value="1"/>
</dbReference>
<dbReference type="RefSeq" id="WP_192533044.1">
    <property type="nucleotide sequence ID" value="NZ_JACZHT010000001.1"/>
</dbReference>
<dbReference type="EMBL" id="JACZHT010000001">
    <property type="protein sequence ID" value="MBE1236168.1"/>
    <property type="molecule type" value="Genomic_DNA"/>
</dbReference>
<dbReference type="Gene3D" id="3.30.420.340">
    <property type="entry name" value="UvrC, RNAse H endonuclease domain"/>
    <property type="match status" value="1"/>
</dbReference>
<feature type="domain" description="UVR" evidence="8">
    <location>
        <begin position="219"/>
        <end position="254"/>
    </location>
</feature>
<dbReference type="InterPro" id="IPR001943">
    <property type="entry name" value="UVR_dom"/>
</dbReference>
<evidence type="ECO:0000256" key="6">
    <source>
        <dbReference type="ARBA" id="ARBA00023236"/>
    </source>
</evidence>
<evidence type="ECO:0000313" key="12">
    <source>
        <dbReference type="Proteomes" id="UP000631034"/>
    </source>
</evidence>
<keyword evidence="3 7" id="KW-0228">DNA excision</keyword>
<evidence type="ECO:0000313" key="11">
    <source>
        <dbReference type="EMBL" id="MBE1236168.1"/>
    </source>
</evidence>
<feature type="domain" description="UvrC family homology region profile" evidence="10">
    <location>
        <begin position="270"/>
        <end position="500"/>
    </location>
</feature>
<dbReference type="InterPro" id="IPR036876">
    <property type="entry name" value="UVR_dom_sf"/>
</dbReference>
<dbReference type="GO" id="GO:0009381">
    <property type="term" value="F:excinuclease ABC activity"/>
    <property type="evidence" value="ECO:0007669"/>
    <property type="project" value="UniProtKB-UniRule"/>
</dbReference>
<evidence type="ECO:0000256" key="1">
    <source>
        <dbReference type="ARBA" id="ARBA00022490"/>
    </source>
</evidence>
<dbReference type="PROSITE" id="PS50165">
    <property type="entry name" value="UVRC"/>
    <property type="match status" value="1"/>
</dbReference>
<dbReference type="SUPFAM" id="SSF47781">
    <property type="entry name" value="RuvA domain 2-like"/>
    <property type="match status" value="1"/>
</dbReference>
<dbReference type="NCBIfam" id="TIGR00194">
    <property type="entry name" value="uvrC"/>
    <property type="match status" value="1"/>
</dbReference>
<comment type="subunit">
    <text evidence="7">Interacts with UvrB in an incision complex.</text>
</comment>
<comment type="similarity">
    <text evidence="7">Belongs to the UvrC family.</text>
</comment>
<comment type="caution">
    <text evidence="11">The sequence shown here is derived from an EMBL/GenBank/DDBJ whole genome shotgun (WGS) entry which is preliminary data.</text>
</comment>
<reference evidence="11" key="1">
    <citation type="submission" date="2020-10" db="EMBL/GenBank/DDBJ databases">
        <title>Genome sequence of the unusual species of purple photosynthetic bacteria, Phaeovibrio sulfidiphilus DSM 23193, type strain.</title>
        <authorList>
            <person name="Kyndt J.A."/>
            <person name="Meyer T.E."/>
        </authorList>
    </citation>
    <scope>NUCLEOTIDE SEQUENCE</scope>
    <source>
        <strain evidence="11">DSM 23193</strain>
    </source>
</reference>
<evidence type="ECO:0000259" key="8">
    <source>
        <dbReference type="PROSITE" id="PS50151"/>
    </source>
</evidence>
<dbReference type="SMART" id="SM00278">
    <property type="entry name" value="HhH1"/>
    <property type="match status" value="2"/>
</dbReference>
<dbReference type="Pfam" id="PF14520">
    <property type="entry name" value="HHH_5"/>
    <property type="match status" value="1"/>
</dbReference>
<evidence type="ECO:0000256" key="3">
    <source>
        <dbReference type="ARBA" id="ARBA00022769"/>
    </source>
</evidence>
<proteinExistence type="inferred from homology"/>
<comment type="subcellular location">
    <subcellularLocation>
        <location evidence="7">Cytoplasm</location>
    </subcellularLocation>
</comment>
<dbReference type="GO" id="GO:0003677">
    <property type="term" value="F:DNA binding"/>
    <property type="evidence" value="ECO:0007669"/>
    <property type="project" value="UniProtKB-UniRule"/>
</dbReference>
<dbReference type="InterPro" id="IPR047296">
    <property type="entry name" value="GIY-YIG_UvrC_Cho"/>
</dbReference>
<dbReference type="FunFam" id="3.30.420.340:FF:000001">
    <property type="entry name" value="UvrABC system protein C"/>
    <property type="match status" value="1"/>
</dbReference>
<dbReference type="HAMAP" id="MF_00203">
    <property type="entry name" value="UvrC"/>
    <property type="match status" value="1"/>
</dbReference>
<gene>
    <name evidence="7 11" type="primary">uvrC</name>
    <name evidence="11" type="ORF">IHV25_00655</name>
</gene>
<dbReference type="PANTHER" id="PTHR30562:SF1">
    <property type="entry name" value="UVRABC SYSTEM PROTEIN C"/>
    <property type="match status" value="1"/>
</dbReference>
<dbReference type="InterPro" id="IPR038476">
    <property type="entry name" value="UvrC_RNase_H_dom_sf"/>
</dbReference>
<evidence type="ECO:0000256" key="5">
    <source>
        <dbReference type="ARBA" id="ARBA00023204"/>
    </source>
</evidence>
<dbReference type="Gene3D" id="3.40.1440.10">
    <property type="entry name" value="GIY-YIG endonuclease"/>
    <property type="match status" value="1"/>
</dbReference>
<dbReference type="PROSITE" id="PS50164">
    <property type="entry name" value="GIY_YIG"/>
    <property type="match status" value="1"/>
</dbReference>
<dbReference type="InterPro" id="IPR003583">
    <property type="entry name" value="Hlx-hairpin-Hlx_DNA-bd_motif"/>
</dbReference>
<dbReference type="GO" id="GO:0009380">
    <property type="term" value="C:excinuclease repair complex"/>
    <property type="evidence" value="ECO:0007669"/>
    <property type="project" value="InterPro"/>
</dbReference>
<dbReference type="Pfam" id="PF08459">
    <property type="entry name" value="UvrC_RNaseH_dom"/>
    <property type="match status" value="1"/>
</dbReference>
<dbReference type="GO" id="GO:0009432">
    <property type="term" value="P:SOS response"/>
    <property type="evidence" value="ECO:0007669"/>
    <property type="project" value="UniProtKB-UniRule"/>
</dbReference>
<dbReference type="InterPro" id="IPR001162">
    <property type="entry name" value="UvrC_RNase_H_dom"/>
</dbReference>
<keyword evidence="12" id="KW-1185">Reference proteome</keyword>
<sequence>MPASLGSQPSLSIPGVSGAALIRALLPRLPMAPGVYRMLDAKGDALYVGKAKELRRRVTSYTQEARLPVRLRKMVSLTEALEIITTHTEAEALLLESNLIKKLKPRYNILLRDDKSFPYIEISRHHPFARLGKSRTLHPTPGVHFGPFASGSAVNETLAILQRTFALRTCTDTVFRSRTRPCLLYQIKRCSGPCDDRLSESAYADLVRQATDFLNGRSHALQRDLARKMEEAAEARAYEAAALFRDRIRALTSIQGQQSINLPTLGEADVIAVHAEGGQACVQVFFFRGGRNNGNRPFFPAHTAEKTDGEILEAFLGQFYARVQPPRQVLLSCDIPNPELMEEALSMRAGYRVGLHVPRRGKRLTLCENARTNAREALERHMAEGMARETLLAGVATVFSLPASPSRIEIYDNSHISGTNAIGAMVVAGTGGFIPGEYRTFTIRDRSTVPGDDYAMMREVIRRRFGRLLSEDPERSAGMWPDLVLIDGGAGQISAVRGVLEDLGVGDVAVFGVAKGEDRNAGRERFFPLDGAPPFSLPLNDPVLHYIQRLRDEAHRFAIGTHRAKRSKAISKSVLDDIPGIGARRKKALLHHFGSARAVSVAGLKDLEAVEGISSGLAKKIYAHFHGEG</sequence>
<evidence type="ECO:0000256" key="7">
    <source>
        <dbReference type="HAMAP-Rule" id="MF_00203"/>
    </source>
</evidence>
<dbReference type="Proteomes" id="UP000631034">
    <property type="component" value="Unassembled WGS sequence"/>
</dbReference>
<dbReference type="InterPro" id="IPR035901">
    <property type="entry name" value="GIY-YIG_endonuc_sf"/>
</dbReference>
<dbReference type="SMART" id="SM00465">
    <property type="entry name" value="GIYc"/>
    <property type="match status" value="1"/>
</dbReference>
<dbReference type="PROSITE" id="PS50151">
    <property type="entry name" value="UVR"/>
    <property type="match status" value="1"/>
</dbReference>
<dbReference type="Pfam" id="PF22920">
    <property type="entry name" value="UvrC_RNaseH"/>
    <property type="match status" value="1"/>
</dbReference>
<evidence type="ECO:0000259" key="10">
    <source>
        <dbReference type="PROSITE" id="PS50165"/>
    </source>
</evidence>
<name>A0A8J7CBH7_9PROT</name>
<keyword evidence="1 7" id="KW-0963">Cytoplasm</keyword>
<dbReference type="Pfam" id="PF02151">
    <property type="entry name" value="UVR"/>
    <property type="match status" value="1"/>
</dbReference>
<evidence type="ECO:0000256" key="2">
    <source>
        <dbReference type="ARBA" id="ARBA00022763"/>
    </source>
</evidence>
<dbReference type="Pfam" id="PF01541">
    <property type="entry name" value="GIY-YIG"/>
    <property type="match status" value="1"/>
</dbReference>
<organism evidence="11 12">
    <name type="scientific">Phaeovibrio sulfidiphilus</name>
    <dbReference type="NCBI Taxonomy" id="1220600"/>
    <lineage>
        <taxon>Bacteria</taxon>
        <taxon>Pseudomonadati</taxon>
        <taxon>Pseudomonadota</taxon>
        <taxon>Alphaproteobacteria</taxon>
        <taxon>Rhodospirillales</taxon>
        <taxon>Rhodospirillaceae</taxon>
        <taxon>Phaeovibrio</taxon>
    </lineage>
</organism>
<dbReference type="GO" id="GO:0006289">
    <property type="term" value="P:nucleotide-excision repair"/>
    <property type="evidence" value="ECO:0007669"/>
    <property type="project" value="UniProtKB-UniRule"/>
</dbReference>
<comment type="function">
    <text evidence="7">The UvrABC repair system catalyzes the recognition and processing of DNA lesions. UvrC both incises the 5' and 3' sides of the lesion. The N-terminal half is responsible for the 3' incision and the C-terminal half is responsible for the 5' incision.</text>
</comment>
<evidence type="ECO:0000256" key="4">
    <source>
        <dbReference type="ARBA" id="ARBA00022881"/>
    </source>
</evidence>
<keyword evidence="4 7" id="KW-0267">Excision nuclease</keyword>
<dbReference type="CDD" id="cd10434">
    <property type="entry name" value="GIY-YIG_UvrC_Cho"/>
    <property type="match status" value="1"/>
</dbReference>
<feature type="domain" description="GIY-YIG" evidence="9">
    <location>
        <begin position="31"/>
        <end position="109"/>
    </location>
</feature>
<evidence type="ECO:0000259" key="9">
    <source>
        <dbReference type="PROSITE" id="PS50164"/>
    </source>
</evidence>
<accession>A0A8J7CBH7</accession>
<dbReference type="InterPro" id="IPR004791">
    <property type="entry name" value="UvrC"/>
</dbReference>
<dbReference type="SUPFAM" id="SSF82771">
    <property type="entry name" value="GIY-YIG endonuclease"/>
    <property type="match status" value="1"/>
</dbReference>
<protein>
    <recommendedName>
        <fullName evidence="7">UvrABC system protein C</fullName>
        <shortName evidence="7">Protein UvrC</shortName>
    </recommendedName>
    <alternativeName>
        <fullName evidence="7">Excinuclease ABC subunit C</fullName>
    </alternativeName>
</protein>
<dbReference type="InterPro" id="IPR050066">
    <property type="entry name" value="UvrABC_protein_C"/>
</dbReference>